<evidence type="ECO:0000313" key="4">
    <source>
        <dbReference type="EMBL" id="WEG35466.1"/>
    </source>
</evidence>
<evidence type="ECO:0000313" key="5">
    <source>
        <dbReference type="Proteomes" id="UP001220478"/>
    </source>
</evidence>
<dbReference type="RefSeq" id="WP_315571581.1">
    <property type="nucleotide sequence ID" value="NZ_CP118868.1"/>
</dbReference>
<keyword evidence="5" id="KW-1185">Reference proteome</keyword>
<accession>A0ABY8C4C8</accession>
<dbReference type="Proteomes" id="UP001220478">
    <property type="component" value="Chromosome"/>
</dbReference>
<evidence type="ECO:0000256" key="3">
    <source>
        <dbReference type="SAM" id="SignalP"/>
    </source>
</evidence>
<protein>
    <submittedName>
        <fullName evidence="4">FctA domain-containing protein</fullName>
    </submittedName>
</protein>
<keyword evidence="3" id="KW-0732">Signal</keyword>
<name>A0ABY8C4C8_9FIRM</name>
<feature type="transmembrane region" description="Helical" evidence="2">
    <location>
        <begin position="206"/>
        <end position="225"/>
    </location>
</feature>
<evidence type="ECO:0000256" key="2">
    <source>
        <dbReference type="SAM" id="Phobius"/>
    </source>
</evidence>
<evidence type="ECO:0000256" key="1">
    <source>
        <dbReference type="SAM" id="MobiDB-lite"/>
    </source>
</evidence>
<feature type="chain" id="PRO_5047234562" evidence="3">
    <location>
        <begin position="23"/>
        <end position="237"/>
    </location>
</feature>
<sequence>MKQDKRKLRYLMCLLLCLQLWLTDLCLPEAAAVGLNNSLKVRQIISINSDYSKPHEVFNYALSPSKESPAAPLPENARQEYIFGLYGDEERSLDLRFSQVGTYVYELRQLPSDNKYVQQDFSVYTITIRVVNTVRGVEAEVSMILNQDKQKTDQLTYHNHYEMPNPGGSGSIGDNEDNSTDKQEPAIQSIAKKIGLLSKTGNIRSVYEYVGVVLIISGLFLFLLYRKREAEAQKVDD</sequence>
<feature type="signal peptide" evidence="3">
    <location>
        <begin position="1"/>
        <end position="22"/>
    </location>
</feature>
<feature type="region of interest" description="Disordered" evidence="1">
    <location>
        <begin position="161"/>
        <end position="184"/>
    </location>
</feature>
<organism evidence="4 5">
    <name type="scientific">Amygdalobacter indicium</name>
    <dbReference type="NCBI Taxonomy" id="3029272"/>
    <lineage>
        <taxon>Bacteria</taxon>
        <taxon>Bacillati</taxon>
        <taxon>Bacillota</taxon>
        <taxon>Clostridia</taxon>
        <taxon>Eubacteriales</taxon>
        <taxon>Oscillospiraceae</taxon>
        <taxon>Amygdalobacter</taxon>
    </lineage>
</organism>
<proteinExistence type="predicted"/>
<reference evidence="4 5" key="1">
    <citation type="submission" date="2023-02" db="EMBL/GenBank/DDBJ databases">
        <title>Novel Oscillospiraceae bacterial genomes.</title>
        <authorList>
            <person name="Srinivasan S."/>
            <person name="Austin M.N."/>
            <person name="Fiedler T.L."/>
            <person name="Strenk S.M."/>
            <person name="Agnew K.J."/>
            <person name="Nagana Gowda G.A."/>
            <person name="Raftery D."/>
            <person name="Beamer M.A."/>
            <person name="Achilles S.L."/>
            <person name="Wiesenfeld H.C."/>
            <person name="Fredricks D.N."/>
            <person name="Hillier S.L."/>
        </authorList>
    </citation>
    <scope>NUCLEOTIDE SEQUENCE [LARGE SCALE GENOMIC DNA]</scope>
    <source>
        <strain evidence="4 5">CHIC02 1186E3-8</strain>
    </source>
</reference>
<dbReference type="EMBL" id="CP118868">
    <property type="protein sequence ID" value="WEG35466.1"/>
    <property type="molecule type" value="Genomic_DNA"/>
</dbReference>
<keyword evidence="2" id="KW-1133">Transmembrane helix</keyword>
<gene>
    <name evidence="4" type="ORF">PYS61_05940</name>
</gene>
<keyword evidence="2" id="KW-0472">Membrane</keyword>
<dbReference type="InterPro" id="IPR038174">
    <property type="entry name" value="Strep_pil_link_sf"/>
</dbReference>
<dbReference type="Gene3D" id="2.60.40.3050">
    <property type="match status" value="1"/>
</dbReference>
<keyword evidence="2" id="KW-0812">Transmembrane</keyword>